<keyword evidence="3" id="KW-1185">Reference proteome</keyword>
<dbReference type="InterPro" id="IPR000073">
    <property type="entry name" value="AB_hydrolase_1"/>
</dbReference>
<dbReference type="GO" id="GO:0003824">
    <property type="term" value="F:catalytic activity"/>
    <property type="evidence" value="ECO:0007669"/>
    <property type="project" value="InterPro"/>
</dbReference>
<dbReference type="OrthoDB" id="9890at2157"/>
<name>A0A1G9YVT0_9EURY</name>
<dbReference type="STRING" id="996166.SAMN05192554_11633"/>
<dbReference type="RefSeq" id="WP_089734752.1">
    <property type="nucleotide sequence ID" value="NZ_FNIA01000016.1"/>
</dbReference>
<evidence type="ECO:0000313" key="2">
    <source>
        <dbReference type="EMBL" id="SDN12661.1"/>
    </source>
</evidence>
<evidence type="ECO:0000313" key="3">
    <source>
        <dbReference type="Proteomes" id="UP000199370"/>
    </source>
</evidence>
<dbReference type="Pfam" id="PF00561">
    <property type="entry name" value="Abhydrolase_1"/>
    <property type="match status" value="1"/>
</dbReference>
<dbReference type="EMBL" id="FNIA01000016">
    <property type="protein sequence ID" value="SDN12661.1"/>
    <property type="molecule type" value="Genomic_DNA"/>
</dbReference>
<sequence length="294" mass="32135">MTGHGIARVDGLRIHYRRAGIEGPQVVLLHGAGVDDADLSWRHTVETLAESYQVYAPDWPEYGDSDPVDDHSIDTYRDVFEGFVESVGLDEFALVGISMGGAVALGYTLDHPDRVRALGLVDSYGLGARVPGGPMLYALANVPGANATGWSMLGSSRTATVTGLANVVHDPSTLDEAFVESVNERASQRGAGRAFTAFQRNEITPDGRARTNFADRLEEVGVPTLLVHGESDPLFPAAWARRAHERIPDSELVVFENCGHWPTREHPEKFDETLLEFLRERVPSPVDRESTDES</sequence>
<organism evidence="2 3">
    <name type="scientific">Haloarchaeobius iranensis</name>
    <dbReference type="NCBI Taxonomy" id="996166"/>
    <lineage>
        <taxon>Archaea</taxon>
        <taxon>Methanobacteriati</taxon>
        <taxon>Methanobacteriota</taxon>
        <taxon>Stenosarchaea group</taxon>
        <taxon>Halobacteria</taxon>
        <taxon>Halobacteriales</taxon>
        <taxon>Halorubellaceae</taxon>
        <taxon>Haloarchaeobius</taxon>
    </lineage>
</organism>
<dbReference type="PANTHER" id="PTHR46438">
    <property type="entry name" value="ALPHA/BETA-HYDROLASES SUPERFAMILY PROTEIN"/>
    <property type="match status" value="1"/>
</dbReference>
<dbReference type="InterPro" id="IPR029058">
    <property type="entry name" value="AB_hydrolase_fold"/>
</dbReference>
<dbReference type="PANTHER" id="PTHR46438:SF11">
    <property type="entry name" value="LIPASE-RELATED"/>
    <property type="match status" value="1"/>
</dbReference>
<evidence type="ECO:0000259" key="1">
    <source>
        <dbReference type="Pfam" id="PF00561"/>
    </source>
</evidence>
<dbReference type="InterPro" id="IPR000639">
    <property type="entry name" value="Epox_hydrolase-like"/>
</dbReference>
<dbReference type="AlphaFoldDB" id="A0A1G9YVT0"/>
<accession>A0A1G9YVT0</accession>
<dbReference type="Gene3D" id="3.40.50.1820">
    <property type="entry name" value="alpha/beta hydrolase"/>
    <property type="match status" value="1"/>
</dbReference>
<protein>
    <submittedName>
        <fullName evidence="2">Pimeloyl-ACP methyl ester carboxylesterase</fullName>
    </submittedName>
</protein>
<proteinExistence type="predicted"/>
<dbReference type="Proteomes" id="UP000199370">
    <property type="component" value="Unassembled WGS sequence"/>
</dbReference>
<gene>
    <name evidence="2" type="ORF">SAMN05192554_11633</name>
</gene>
<dbReference type="PRINTS" id="PR00111">
    <property type="entry name" value="ABHYDROLASE"/>
</dbReference>
<dbReference type="PRINTS" id="PR00412">
    <property type="entry name" value="EPOXHYDRLASE"/>
</dbReference>
<dbReference type="SUPFAM" id="SSF53474">
    <property type="entry name" value="alpha/beta-Hydrolases"/>
    <property type="match status" value="1"/>
</dbReference>
<feature type="domain" description="AB hydrolase-1" evidence="1">
    <location>
        <begin position="26"/>
        <end position="263"/>
    </location>
</feature>
<reference evidence="2 3" key="1">
    <citation type="submission" date="2016-10" db="EMBL/GenBank/DDBJ databases">
        <authorList>
            <person name="de Groot N.N."/>
        </authorList>
    </citation>
    <scope>NUCLEOTIDE SEQUENCE [LARGE SCALE GENOMIC DNA]</scope>
    <source>
        <strain evidence="3">EB21,IBRC-M 10013,KCTC 4048</strain>
    </source>
</reference>